<sequence length="101" mass="11706">MDPLFMTILLESTVYGVIGASGLFFWRSRHGKHLNLVLSVVFLLLVWSISSWFVRLFFSPVTIEDITGPQWHTILIVRFLFLTGPFCIVLGLLHILFRNRQ</sequence>
<dbReference type="Proteomes" id="UP000595618">
    <property type="component" value="Chromosome"/>
</dbReference>
<name>A0A7T5RIZ9_9BACT</name>
<feature type="transmembrane region" description="Helical" evidence="1">
    <location>
        <begin position="6"/>
        <end position="26"/>
    </location>
</feature>
<evidence type="ECO:0000313" key="2">
    <source>
        <dbReference type="EMBL" id="QQG45022.1"/>
    </source>
</evidence>
<keyword evidence="1" id="KW-0812">Transmembrane</keyword>
<dbReference type="EMBL" id="CP066690">
    <property type="protein sequence ID" value="QQG45022.1"/>
    <property type="molecule type" value="Genomic_DNA"/>
</dbReference>
<feature type="transmembrane region" description="Helical" evidence="1">
    <location>
        <begin position="33"/>
        <end position="54"/>
    </location>
</feature>
<organism evidence="2 3">
    <name type="scientific">Candidatus Sungiibacteriota bacterium</name>
    <dbReference type="NCBI Taxonomy" id="2750080"/>
    <lineage>
        <taxon>Bacteria</taxon>
        <taxon>Candidatus Sungiibacteriota</taxon>
    </lineage>
</organism>
<keyword evidence="1" id="KW-1133">Transmembrane helix</keyword>
<evidence type="ECO:0000313" key="3">
    <source>
        <dbReference type="Proteomes" id="UP000595618"/>
    </source>
</evidence>
<protein>
    <submittedName>
        <fullName evidence="2">Uncharacterized protein</fullName>
    </submittedName>
</protein>
<accession>A0A7T5RIZ9</accession>
<keyword evidence="1" id="KW-0472">Membrane</keyword>
<gene>
    <name evidence="2" type="ORF">HYW89_03400</name>
</gene>
<reference evidence="2 3" key="1">
    <citation type="submission" date="2020-07" db="EMBL/GenBank/DDBJ databases">
        <title>Huge and variable diversity of episymbiotic CPR bacteria and DPANN archaea in groundwater ecosystems.</title>
        <authorList>
            <person name="He C.Y."/>
            <person name="Keren R."/>
            <person name="Whittaker M."/>
            <person name="Farag I.F."/>
            <person name="Doudna J."/>
            <person name="Cate J.H.D."/>
            <person name="Banfield J.F."/>
        </authorList>
    </citation>
    <scope>NUCLEOTIDE SEQUENCE [LARGE SCALE GENOMIC DNA]</scope>
    <source>
        <strain evidence="2">NC_groundwater_541_Ag_S-0.1um_46_50</strain>
    </source>
</reference>
<evidence type="ECO:0000256" key="1">
    <source>
        <dbReference type="SAM" id="Phobius"/>
    </source>
</evidence>
<dbReference type="AlphaFoldDB" id="A0A7T5RIZ9"/>
<proteinExistence type="predicted"/>
<feature type="transmembrane region" description="Helical" evidence="1">
    <location>
        <begin position="74"/>
        <end position="97"/>
    </location>
</feature>